<dbReference type="Proteomes" id="UP001381693">
    <property type="component" value="Unassembled WGS sequence"/>
</dbReference>
<dbReference type="InterPro" id="IPR016187">
    <property type="entry name" value="CTDL_fold"/>
</dbReference>
<reference evidence="1 2" key="1">
    <citation type="submission" date="2023-11" db="EMBL/GenBank/DDBJ databases">
        <title>Halocaridina rubra genome assembly.</title>
        <authorList>
            <person name="Smith C."/>
        </authorList>
    </citation>
    <scope>NUCLEOTIDE SEQUENCE [LARGE SCALE GENOMIC DNA]</scope>
    <source>
        <strain evidence="1">EP-1</strain>
        <tissue evidence="1">Whole</tissue>
    </source>
</reference>
<evidence type="ECO:0000313" key="1">
    <source>
        <dbReference type="EMBL" id="KAK7084578.1"/>
    </source>
</evidence>
<evidence type="ECO:0000313" key="2">
    <source>
        <dbReference type="Proteomes" id="UP001381693"/>
    </source>
</evidence>
<dbReference type="EMBL" id="JAXCGZ010002043">
    <property type="protein sequence ID" value="KAK7084578.1"/>
    <property type="molecule type" value="Genomic_DNA"/>
</dbReference>
<keyword evidence="2" id="KW-1185">Reference proteome</keyword>
<dbReference type="SUPFAM" id="SSF56436">
    <property type="entry name" value="C-type lectin-like"/>
    <property type="match status" value="1"/>
</dbReference>
<organism evidence="1 2">
    <name type="scientific">Halocaridina rubra</name>
    <name type="common">Hawaiian red shrimp</name>
    <dbReference type="NCBI Taxonomy" id="373956"/>
    <lineage>
        <taxon>Eukaryota</taxon>
        <taxon>Metazoa</taxon>
        <taxon>Ecdysozoa</taxon>
        <taxon>Arthropoda</taxon>
        <taxon>Crustacea</taxon>
        <taxon>Multicrustacea</taxon>
        <taxon>Malacostraca</taxon>
        <taxon>Eumalacostraca</taxon>
        <taxon>Eucarida</taxon>
        <taxon>Decapoda</taxon>
        <taxon>Pleocyemata</taxon>
        <taxon>Caridea</taxon>
        <taxon>Atyoidea</taxon>
        <taxon>Atyidae</taxon>
        <taxon>Halocaridina</taxon>
    </lineage>
</organism>
<dbReference type="InterPro" id="IPR016186">
    <property type="entry name" value="C-type_lectin-like/link_sf"/>
</dbReference>
<accession>A0AAN9ADG4</accession>
<name>A0AAN9ADG4_HALRR</name>
<comment type="caution">
    <text evidence="1">The sequence shown here is derived from an EMBL/GenBank/DDBJ whole genome shotgun (WGS) entry which is preliminary data.</text>
</comment>
<sequence>MKNIFDDFSDWQGWVLEIRSWAYFLLLVNNFGTCQILNSQTYTLLYDGTTKMDVNYMTFMLPSKATCVSVCLRRGCWLFTWDDSSMECGVFDDTLTAPVSNVAAPLSQKTYFRYEINGKRLVKSSFQGTWYNVKIHCENIGGQLFYSDDMTHILLLHNVFGVDKIWVGIYRNQGDTFYRDINGQQILYSLPWLPGKPSSEGQFYVAYNLGGLSDFNAVKQNVAAKEAVREVAMENEK</sequence>
<dbReference type="Gene3D" id="3.10.100.10">
    <property type="entry name" value="Mannose-Binding Protein A, subunit A"/>
    <property type="match status" value="1"/>
</dbReference>
<dbReference type="CDD" id="cd00037">
    <property type="entry name" value="CLECT"/>
    <property type="match status" value="1"/>
</dbReference>
<proteinExistence type="predicted"/>
<gene>
    <name evidence="1" type="ORF">SK128_007880</name>
</gene>
<protein>
    <submittedName>
        <fullName evidence="1">Uncharacterized protein</fullName>
    </submittedName>
</protein>
<dbReference type="AlphaFoldDB" id="A0AAN9ADG4"/>